<accession>A0ABM9VM48</accession>
<sequence>MRRVYLQENRAIRLESEQCSLMSQDRIKAEHREIHFADLFPFEFEITFFLPEAPGMIQRMKVALLILARSPPRQTKQIKSKRMKSLRHVRLLWSAPLSSGERRKWSIFSIKLLFYNWRIADKCGLRLWRREKFRS</sequence>
<name>A0ABM9VM48_9HYPH</name>
<gene>
    <name evidence="1" type="ORF">AGR13a_Lc60183</name>
</gene>
<organism evidence="1 2">
    <name type="scientific">Agrobacterium genomosp. 13 str. CFBP 6927</name>
    <dbReference type="NCBI Taxonomy" id="1183428"/>
    <lineage>
        <taxon>Bacteria</taxon>
        <taxon>Pseudomonadati</taxon>
        <taxon>Pseudomonadota</taxon>
        <taxon>Alphaproteobacteria</taxon>
        <taxon>Hyphomicrobiales</taxon>
        <taxon>Rhizobiaceae</taxon>
        <taxon>Rhizobium/Agrobacterium group</taxon>
        <taxon>Agrobacterium</taxon>
        <taxon>Agrobacterium tumefaciens complex</taxon>
    </lineage>
</organism>
<keyword evidence="2" id="KW-1185">Reference proteome</keyword>
<evidence type="ECO:0000313" key="2">
    <source>
        <dbReference type="Proteomes" id="UP000191812"/>
    </source>
</evidence>
<proteinExistence type="predicted"/>
<reference evidence="1 2" key="1">
    <citation type="submission" date="2016-01" db="EMBL/GenBank/DDBJ databases">
        <authorList>
            <person name="Regsiter A."/>
            <person name="william w."/>
        </authorList>
    </citation>
    <scope>NUCLEOTIDE SEQUENCE [LARGE SCALE GENOMIC DNA]</scope>
    <source>
        <strain evidence="1 2">CFBP 6927</strain>
    </source>
</reference>
<comment type="caution">
    <text evidence="1">The sequence shown here is derived from an EMBL/GenBank/DDBJ whole genome shotgun (WGS) entry which is preliminary data.</text>
</comment>
<dbReference type="Proteomes" id="UP000191812">
    <property type="component" value="Unassembled WGS sequence"/>
</dbReference>
<evidence type="ECO:0000313" key="1">
    <source>
        <dbReference type="EMBL" id="CUX61050.1"/>
    </source>
</evidence>
<protein>
    <submittedName>
        <fullName evidence="1">Uncharacterized protein</fullName>
    </submittedName>
</protein>
<dbReference type="EMBL" id="FBWH01000045">
    <property type="protein sequence ID" value="CUX61050.1"/>
    <property type="molecule type" value="Genomic_DNA"/>
</dbReference>